<accession>A0A2H0UCD3</accession>
<dbReference type="InterPro" id="IPR003594">
    <property type="entry name" value="HATPase_dom"/>
</dbReference>
<dbReference type="Pfam" id="PF00512">
    <property type="entry name" value="HisKA"/>
    <property type="match status" value="1"/>
</dbReference>
<dbReference type="Proteomes" id="UP000231192">
    <property type="component" value="Unassembled WGS sequence"/>
</dbReference>
<keyword evidence="7" id="KW-0472">Membrane</keyword>
<proteinExistence type="predicted"/>
<evidence type="ECO:0000256" key="1">
    <source>
        <dbReference type="ARBA" id="ARBA00000085"/>
    </source>
</evidence>
<feature type="transmembrane region" description="Helical" evidence="7">
    <location>
        <begin position="98"/>
        <end position="121"/>
    </location>
</feature>
<dbReference type="FunFam" id="3.30.565.10:FF:000006">
    <property type="entry name" value="Sensor histidine kinase WalK"/>
    <property type="match status" value="1"/>
</dbReference>
<dbReference type="EMBL" id="PFBK01000003">
    <property type="protein sequence ID" value="PIR84047.1"/>
    <property type="molecule type" value="Genomic_DNA"/>
</dbReference>
<dbReference type="InterPro" id="IPR050351">
    <property type="entry name" value="BphY/WalK/GraS-like"/>
</dbReference>
<dbReference type="Gene3D" id="3.30.565.10">
    <property type="entry name" value="Histidine kinase-like ATPase, C-terminal domain"/>
    <property type="match status" value="1"/>
</dbReference>
<dbReference type="GO" id="GO:0000155">
    <property type="term" value="F:phosphorelay sensor kinase activity"/>
    <property type="evidence" value="ECO:0007669"/>
    <property type="project" value="InterPro"/>
</dbReference>
<evidence type="ECO:0000313" key="10">
    <source>
        <dbReference type="Proteomes" id="UP000231192"/>
    </source>
</evidence>
<dbReference type="AlphaFoldDB" id="A0A2H0UCD3"/>
<keyword evidence="3" id="KW-0597">Phosphoprotein</keyword>
<evidence type="ECO:0000256" key="3">
    <source>
        <dbReference type="ARBA" id="ARBA00022553"/>
    </source>
</evidence>
<dbReference type="SUPFAM" id="SSF47384">
    <property type="entry name" value="Homodimeric domain of signal transducing histidine kinase"/>
    <property type="match status" value="1"/>
</dbReference>
<evidence type="ECO:0000256" key="5">
    <source>
        <dbReference type="ARBA" id="ARBA00022777"/>
    </source>
</evidence>
<dbReference type="GO" id="GO:0016036">
    <property type="term" value="P:cellular response to phosphate starvation"/>
    <property type="evidence" value="ECO:0007669"/>
    <property type="project" value="TreeGrafter"/>
</dbReference>
<evidence type="ECO:0000256" key="4">
    <source>
        <dbReference type="ARBA" id="ARBA00022679"/>
    </source>
</evidence>
<sequence length="386" mass="42747">MRKTVIGYWKRFAGLVTDFARKYRYDPFFRTEINVILLQILFAGFVLTVIAVVAAQLYRDASAAVSAGLIEALTPDSSPVSVGNSVLSEINSLRLRTITIAAGAIILVTLAFTFVIARLALAPIRNALESQKRFIGNIAHELRTPLSIIKTNTEVKLMDPTIADEVRGLHKSTVEELDRISEIINNLLSLSASIRPERLEFRDVDLGMILQSAIQKLRSLSDRKRLEVEIRTSERRIVWANPTAMEQIVMNIIKNSILYTPRDGRILVTVEPVYPDFIEFCVQDSGSGIARKDLFHIFEPYYRADPSRNKRKGGGGGLGLTIVSELVKLHNGKITVRSAEGRGTTVSVLLPAGHAQIGAAESKEKLHDTVSEITADFSHGNARRDT</sequence>
<evidence type="ECO:0000313" key="9">
    <source>
        <dbReference type="EMBL" id="PIR84047.1"/>
    </source>
</evidence>
<dbReference type="InterPro" id="IPR005467">
    <property type="entry name" value="His_kinase_dom"/>
</dbReference>
<dbReference type="GO" id="GO:0004721">
    <property type="term" value="F:phosphoprotein phosphatase activity"/>
    <property type="evidence" value="ECO:0007669"/>
    <property type="project" value="TreeGrafter"/>
</dbReference>
<protein>
    <recommendedName>
        <fullName evidence="2">histidine kinase</fullName>
        <ecNumber evidence="2">2.7.13.3</ecNumber>
    </recommendedName>
</protein>
<feature type="domain" description="Histidine kinase" evidence="8">
    <location>
        <begin position="137"/>
        <end position="354"/>
    </location>
</feature>
<keyword evidence="4" id="KW-0808">Transferase</keyword>
<dbReference type="SMART" id="SM00388">
    <property type="entry name" value="HisKA"/>
    <property type="match status" value="1"/>
</dbReference>
<dbReference type="PANTHER" id="PTHR45453">
    <property type="entry name" value="PHOSPHATE REGULON SENSOR PROTEIN PHOR"/>
    <property type="match status" value="1"/>
</dbReference>
<feature type="transmembrane region" description="Helical" evidence="7">
    <location>
        <begin position="33"/>
        <end position="58"/>
    </location>
</feature>
<comment type="catalytic activity">
    <reaction evidence="1">
        <text>ATP + protein L-histidine = ADP + protein N-phospho-L-histidine.</text>
        <dbReference type="EC" id="2.7.13.3"/>
    </reaction>
</comment>
<dbReference type="SUPFAM" id="SSF55874">
    <property type="entry name" value="ATPase domain of HSP90 chaperone/DNA topoisomerase II/histidine kinase"/>
    <property type="match status" value="1"/>
</dbReference>
<reference evidence="10" key="1">
    <citation type="submission" date="2017-09" db="EMBL/GenBank/DDBJ databases">
        <title>Depth-based differentiation of microbial function through sediment-hosted aquifers and enrichment of novel symbionts in the deep terrestrial subsurface.</title>
        <authorList>
            <person name="Probst A.J."/>
            <person name="Ladd B."/>
            <person name="Jarett J.K."/>
            <person name="Geller-Mcgrath D.E."/>
            <person name="Sieber C.M.K."/>
            <person name="Emerson J.B."/>
            <person name="Anantharaman K."/>
            <person name="Thomas B.C."/>
            <person name="Malmstrom R."/>
            <person name="Stieglmeier M."/>
            <person name="Klingl A."/>
            <person name="Woyke T."/>
            <person name="Ryan C.M."/>
            <person name="Banfield J.F."/>
        </authorList>
    </citation>
    <scope>NUCLEOTIDE SEQUENCE [LARGE SCALE GENOMIC DNA]</scope>
</reference>
<evidence type="ECO:0000256" key="6">
    <source>
        <dbReference type="ARBA" id="ARBA00023012"/>
    </source>
</evidence>
<organism evidence="9 10">
    <name type="scientific">Candidatus Kaiserbacteria bacterium CG10_big_fil_rev_8_21_14_0_10_51_14</name>
    <dbReference type="NCBI Taxonomy" id="1974610"/>
    <lineage>
        <taxon>Bacteria</taxon>
        <taxon>Candidatus Kaiseribacteriota</taxon>
    </lineage>
</organism>
<dbReference type="PANTHER" id="PTHR45453:SF1">
    <property type="entry name" value="PHOSPHATE REGULON SENSOR PROTEIN PHOR"/>
    <property type="match status" value="1"/>
</dbReference>
<dbReference type="GO" id="GO:0005886">
    <property type="term" value="C:plasma membrane"/>
    <property type="evidence" value="ECO:0007669"/>
    <property type="project" value="TreeGrafter"/>
</dbReference>
<dbReference type="CDD" id="cd00082">
    <property type="entry name" value="HisKA"/>
    <property type="match status" value="1"/>
</dbReference>
<dbReference type="EC" id="2.7.13.3" evidence="2"/>
<evidence type="ECO:0000256" key="7">
    <source>
        <dbReference type="SAM" id="Phobius"/>
    </source>
</evidence>
<evidence type="ECO:0000259" key="8">
    <source>
        <dbReference type="PROSITE" id="PS50109"/>
    </source>
</evidence>
<gene>
    <name evidence="9" type="ORF">COU18_01415</name>
</gene>
<keyword evidence="7" id="KW-1133">Transmembrane helix</keyword>
<dbReference type="InterPro" id="IPR003661">
    <property type="entry name" value="HisK_dim/P_dom"/>
</dbReference>
<dbReference type="InterPro" id="IPR004358">
    <property type="entry name" value="Sig_transdc_His_kin-like_C"/>
</dbReference>
<evidence type="ECO:0000256" key="2">
    <source>
        <dbReference type="ARBA" id="ARBA00012438"/>
    </source>
</evidence>
<keyword evidence="5" id="KW-0418">Kinase</keyword>
<dbReference type="PROSITE" id="PS50109">
    <property type="entry name" value="HIS_KIN"/>
    <property type="match status" value="1"/>
</dbReference>
<name>A0A2H0UCD3_9BACT</name>
<dbReference type="InterPro" id="IPR036097">
    <property type="entry name" value="HisK_dim/P_sf"/>
</dbReference>
<dbReference type="InterPro" id="IPR036890">
    <property type="entry name" value="HATPase_C_sf"/>
</dbReference>
<keyword evidence="7" id="KW-0812">Transmembrane</keyword>
<comment type="caution">
    <text evidence="9">The sequence shown here is derived from an EMBL/GenBank/DDBJ whole genome shotgun (WGS) entry which is preliminary data.</text>
</comment>
<dbReference type="PRINTS" id="PR00344">
    <property type="entry name" value="BCTRLSENSOR"/>
</dbReference>
<dbReference type="Pfam" id="PF02518">
    <property type="entry name" value="HATPase_c"/>
    <property type="match status" value="1"/>
</dbReference>
<dbReference type="SMART" id="SM00387">
    <property type="entry name" value="HATPase_c"/>
    <property type="match status" value="1"/>
</dbReference>
<keyword evidence="6" id="KW-0902">Two-component regulatory system</keyword>
<dbReference type="Gene3D" id="1.10.287.130">
    <property type="match status" value="1"/>
</dbReference>